<dbReference type="Pfam" id="PF22440">
    <property type="entry name" value="SirC_C"/>
    <property type="match status" value="1"/>
</dbReference>
<dbReference type="InterPro" id="IPR028281">
    <property type="entry name" value="Sirohaem_synthase_central"/>
</dbReference>
<dbReference type="Proteomes" id="UP001221597">
    <property type="component" value="Chromosome"/>
</dbReference>
<dbReference type="PANTHER" id="PTHR35330:SF1">
    <property type="entry name" value="SIROHEME BIOSYNTHESIS PROTEIN MET8"/>
    <property type="match status" value="1"/>
</dbReference>
<dbReference type="Pfam" id="PF14824">
    <property type="entry name" value="Sirohm_synth_M"/>
    <property type="match status" value="1"/>
</dbReference>
<evidence type="ECO:0000256" key="2">
    <source>
        <dbReference type="ARBA" id="ARBA00012400"/>
    </source>
</evidence>
<evidence type="ECO:0000256" key="1">
    <source>
        <dbReference type="ARBA" id="ARBA00005010"/>
    </source>
</evidence>
<reference evidence="8 9" key="1">
    <citation type="submission" date="2023-04" db="EMBL/GenBank/DDBJ databases">
        <title>Genome sequence of Halobacillus naozhouensis KACC 21980.</title>
        <authorList>
            <person name="Kim S."/>
            <person name="Heo J."/>
            <person name="Kwon S.-W."/>
        </authorList>
    </citation>
    <scope>NUCLEOTIDE SEQUENCE [LARGE SCALE GENOMIC DNA]</scope>
    <source>
        <strain evidence="8 9">KCTC 13234</strain>
    </source>
</reference>
<dbReference type="InterPro" id="IPR042518">
    <property type="entry name" value="SirC_C"/>
</dbReference>
<evidence type="ECO:0000256" key="6">
    <source>
        <dbReference type="ARBA" id="ARBA00047561"/>
    </source>
</evidence>
<evidence type="ECO:0000256" key="3">
    <source>
        <dbReference type="ARBA" id="ARBA00023002"/>
    </source>
</evidence>
<dbReference type="EC" id="1.3.1.76" evidence="2"/>
<dbReference type="Gene3D" id="3.40.50.720">
    <property type="entry name" value="NAD(P)-binding Rossmann-like Domain"/>
    <property type="match status" value="1"/>
</dbReference>
<dbReference type="SUPFAM" id="SSF75615">
    <property type="entry name" value="Siroheme synthase middle domains-like"/>
    <property type="match status" value="1"/>
</dbReference>
<evidence type="ECO:0000313" key="8">
    <source>
        <dbReference type="EMBL" id="WFT73414.1"/>
    </source>
</evidence>
<evidence type="ECO:0000256" key="4">
    <source>
        <dbReference type="ARBA" id="ARBA00023027"/>
    </source>
</evidence>
<comment type="pathway">
    <text evidence="1">Porphyrin-containing compound metabolism; siroheme biosynthesis; sirohydrochlorin from precorrin-2: step 1/1.</text>
</comment>
<accession>A0ABY8IVR4</accession>
<name>A0ABY8IVR4_9BACI</name>
<dbReference type="NCBIfam" id="NF005222">
    <property type="entry name" value="PRK06718.1"/>
    <property type="match status" value="1"/>
</dbReference>
<dbReference type="Pfam" id="PF13241">
    <property type="entry name" value="NAD_binding_7"/>
    <property type="match status" value="1"/>
</dbReference>
<comment type="catalytic activity">
    <reaction evidence="6">
        <text>precorrin-2 + NAD(+) = sirohydrochlorin + NADH + 2 H(+)</text>
        <dbReference type="Rhea" id="RHEA:15613"/>
        <dbReference type="ChEBI" id="CHEBI:15378"/>
        <dbReference type="ChEBI" id="CHEBI:57540"/>
        <dbReference type="ChEBI" id="CHEBI:57945"/>
        <dbReference type="ChEBI" id="CHEBI:58351"/>
        <dbReference type="ChEBI" id="CHEBI:58827"/>
        <dbReference type="EC" id="1.3.1.76"/>
    </reaction>
</comment>
<dbReference type="PANTHER" id="PTHR35330">
    <property type="entry name" value="SIROHEME BIOSYNTHESIS PROTEIN MET8"/>
    <property type="match status" value="1"/>
</dbReference>
<dbReference type="RefSeq" id="WP_283075425.1">
    <property type="nucleotide sequence ID" value="NZ_CP121671.1"/>
</dbReference>
<evidence type="ECO:0000313" key="9">
    <source>
        <dbReference type="Proteomes" id="UP001221597"/>
    </source>
</evidence>
<dbReference type="InterPro" id="IPR006367">
    <property type="entry name" value="Sirohaem_synthase_N"/>
</dbReference>
<evidence type="ECO:0000259" key="7">
    <source>
        <dbReference type="Pfam" id="PF14824"/>
    </source>
</evidence>
<keyword evidence="9" id="KW-1185">Reference proteome</keyword>
<keyword evidence="3" id="KW-0560">Oxidoreductase</keyword>
<organism evidence="8 9">
    <name type="scientific">Halobacillus naozhouensis</name>
    <dbReference type="NCBI Taxonomy" id="554880"/>
    <lineage>
        <taxon>Bacteria</taxon>
        <taxon>Bacillati</taxon>
        <taxon>Bacillota</taxon>
        <taxon>Bacilli</taxon>
        <taxon>Bacillales</taxon>
        <taxon>Bacillaceae</taxon>
        <taxon>Halobacillus</taxon>
    </lineage>
</organism>
<dbReference type="SUPFAM" id="SSF51735">
    <property type="entry name" value="NAD(P)-binding Rossmann-fold domains"/>
    <property type="match status" value="1"/>
</dbReference>
<evidence type="ECO:0000256" key="5">
    <source>
        <dbReference type="ARBA" id="ARBA00023244"/>
    </source>
</evidence>
<keyword evidence="5" id="KW-0627">Porphyrin biosynthesis</keyword>
<sequence>MLFIPTMLNLEGKKVVVVGGGNVAKRKIDSLLMSKAQLTVVSPSLTDELISYYETGSIDWKQKNFAPADIDEAFLIIAATNSESVNNAVIKAAPGDRLLNAASNVQNGNVSFPAYFTRGKLTIAISTAGASPLFAKKVKQELSCQYNERYEQYLDFLFDVRHLLKKINLSSEEKNNYLHEVLSNTYLDSKKQKDMLHYLKHYRRHLK</sequence>
<dbReference type="InterPro" id="IPR036291">
    <property type="entry name" value="NAD(P)-bd_dom_sf"/>
</dbReference>
<proteinExistence type="predicted"/>
<dbReference type="InterPro" id="IPR028161">
    <property type="entry name" value="Met8-like"/>
</dbReference>
<feature type="domain" description="Siroheme synthase central" evidence="7">
    <location>
        <begin position="118"/>
        <end position="142"/>
    </location>
</feature>
<dbReference type="NCBIfam" id="TIGR01470">
    <property type="entry name" value="cysG_Nterm"/>
    <property type="match status" value="1"/>
</dbReference>
<dbReference type="EMBL" id="CP121671">
    <property type="protein sequence ID" value="WFT73414.1"/>
    <property type="molecule type" value="Genomic_DNA"/>
</dbReference>
<gene>
    <name evidence="8" type="ORF">P9989_13555</name>
</gene>
<dbReference type="Gene3D" id="1.10.8.610">
    <property type="entry name" value="SirC, precorrin-2 dehydrogenase, C-terminal helical domain-like"/>
    <property type="match status" value="1"/>
</dbReference>
<protein>
    <recommendedName>
        <fullName evidence="2">precorrin-2 dehydrogenase</fullName>
        <ecNumber evidence="2">1.3.1.76</ecNumber>
    </recommendedName>
</protein>
<keyword evidence="4" id="KW-0520">NAD</keyword>